<keyword evidence="2" id="KW-1185">Reference proteome</keyword>
<reference evidence="1 2" key="1">
    <citation type="submission" date="2020-08" db="EMBL/GenBank/DDBJ databases">
        <title>Plant Genome Project.</title>
        <authorList>
            <person name="Zhang R.-G."/>
        </authorList>
    </citation>
    <scope>NUCLEOTIDE SEQUENCE [LARGE SCALE GENOMIC DNA]</scope>
    <source>
        <strain evidence="1">WSP0</strain>
        <tissue evidence="1">Leaf</tissue>
    </source>
</reference>
<protein>
    <submittedName>
        <fullName evidence="1">Uncharacterized protein</fullName>
    </submittedName>
</protein>
<dbReference type="Proteomes" id="UP000823749">
    <property type="component" value="Chromosome 13"/>
</dbReference>
<dbReference type="AlphaFoldDB" id="A0AAV6HV34"/>
<evidence type="ECO:0000313" key="2">
    <source>
        <dbReference type="Proteomes" id="UP000823749"/>
    </source>
</evidence>
<name>A0AAV6HV34_9ERIC</name>
<sequence>MHSIDLIFSIFISDDYLYKVDESDHENNSKIRLKISKNGGEVIFSVLRRLKIRSIVDPNSRYTNTISTYSKTRHYPDTKLAFTGHGFNPVQFCKQFGLCHGKCLELSNIQIECGCKQAIELSVKELDSPWLHWFWILRG</sequence>
<accession>A0AAV6HV34</accession>
<proteinExistence type="predicted"/>
<evidence type="ECO:0000313" key="1">
    <source>
        <dbReference type="EMBL" id="KAG5517728.1"/>
    </source>
</evidence>
<organism evidence="1 2">
    <name type="scientific">Rhododendron griersonianum</name>
    <dbReference type="NCBI Taxonomy" id="479676"/>
    <lineage>
        <taxon>Eukaryota</taxon>
        <taxon>Viridiplantae</taxon>
        <taxon>Streptophyta</taxon>
        <taxon>Embryophyta</taxon>
        <taxon>Tracheophyta</taxon>
        <taxon>Spermatophyta</taxon>
        <taxon>Magnoliopsida</taxon>
        <taxon>eudicotyledons</taxon>
        <taxon>Gunneridae</taxon>
        <taxon>Pentapetalae</taxon>
        <taxon>asterids</taxon>
        <taxon>Ericales</taxon>
        <taxon>Ericaceae</taxon>
        <taxon>Ericoideae</taxon>
        <taxon>Rhodoreae</taxon>
        <taxon>Rhododendron</taxon>
    </lineage>
</organism>
<comment type="caution">
    <text evidence="1">The sequence shown here is derived from an EMBL/GenBank/DDBJ whole genome shotgun (WGS) entry which is preliminary data.</text>
</comment>
<gene>
    <name evidence="1" type="ORF">RHGRI_038193</name>
</gene>
<dbReference type="EMBL" id="JACTNZ010000013">
    <property type="protein sequence ID" value="KAG5517728.1"/>
    <property type="molecule type" value="Genomic_DNA"/>
</dbReference>